<reference evidence="1 2" key="1">
    <citation type="journal article" date="2015" name="Stand. Genomic Sci.">
        <title>Genomic Encyclopedia of Bacterial and Archaeal Type Strains, Phase III: the genomes of soil and plant-associated and newly described type strains.</title>
        <authorList>
            <person name="Whitman W.B."/>
            <person name="Woyke T."/>
            <person name="Klenk H.P."/>
            <person name="Zhou Y."/>
            <person name="Lilburn T.G."/>
            <person name="Beck B.J."/>
            <person name="De Vos P."/>
            <person name="Vandamme P."/>
            <person name="Eisen J.A."/>
            <person name="Garrity G."/>
            <person name="Hugenholtz P."/>
            <person name="Kyrpides N.C."/>
        </authorList>
    </citation>
    <scope>NUCLEOTIDE SEQUENCE [LARGE SCALE GENOMIC DNA]</scope>
    <source>
        <strain evidence="1 2">CGMCC 1.6855</strain>
    </source>
</reference>
<accession>A0A562MEK2</accession>
<name>A0A562MEK2_9SPHI</name>
<dbReference type="EMBL" id="VLKR01000017">
    <property type="protein sequence ID" value="TWI18320.1"/>
    <property type="molecule type" value="Genomic_DNA"/>
</dbReference>
<evidence type="ECO:0000313" key="2">
    <source>
        <dbReference type="Proteomes" id="UP000315908"/>
    </source>
</evidence>
<keyword evidence="1" id="KW-0067">ATP-binding</keyword>
<gene>
    <name evidence="1" type="ORF">IQ31_03173</name>
</gene>
<dbReference type="GO" id="GO:0005524">
    <property type="term" value="F:ATP binding"/>
    <property type="evidence" value="ECO:0007669"/>
    <property type="project" value="UniProtKB-KW"/>
</dbReference>
<comment type="caution">
    <text evidence="1">The sequence shown here is derived from an EMBL/GenBank/DDBJ whole genome shotgun (WGS) entry which is preliminary data.</text>
</comment>
<sequence>MITIQNLNFSYSKSRPLFLHMDLELKQGHIYGECNSNCVIGLAS</sequence>
<evidence type="ECO:0000313" key="1">
    <source>
        <dbReference type="EMBL" id="TWI18320.1"/>
    </source>
</evidence>
<keyword evidence="1" id="KW-0547">Nucleotide-binding</keyword>
<protein>
    <submittedName>
        <fullName evidence="1">ABC-2 type transport system ATP-binding protein</fullName>
    </submittedName>
</protein>
<dbReference type="AlphaFoldDB" id="A0A562MEK2"/>
<proteinExistence type="predicted"/>
<dbReference type="Proteomes" id="UP000315908">
    <property type="component" value="Unassembled WGS sequence"/>
</dbReference>
<organism evidence="1 2">
    <name type="scientific">Sphingobacterium siyangense</name>
    <dbReference type="NCBI Taxonomy" id="459529"/>
    <lineage>
        <taxon>Bacteria</taxon>
        <taxon>Pseudomonadati</taxon>
        <taxon>Bacteroidota</taxon>
        <taxon>Sphingobacteriia</taxon>
        <taxon>Sphingobacteriales</taxon>
        <taxon>Sphingobacteriaceae</taxon>
        <taxon>Sphingobacterium</taxon>
    </lineage>
</organism>